<keyword evidence="1" id="KW-0812">Transmembrane</keyword>
<organism evidence="2 3">
    <name type="scientific">Paraburkholderia ginsengisoli</name>
    <dbReference type="NCBI Taxonomy" id="311231"/>
    <lineage>
        <taxon>Bacteria</taxon>
        <taxon>Pseudomonadati</taxon>
        <taxon>Pseudomonadota</taxon>
        <taxon>Betaproteobacteria</taxon>
        <taxon>Burkholderiales</taxon>
        <taxon>Burkholderiaceae</taxon>
        <taxon>Paraburkholderia</taxon>
    </lineage>
</organism>
<sequence length="62" mass="6793">MTMKERGSAKHSANSKPSCGYLKAAFIVFSLLLAALHIYPARRLIITATKPSAKLIRTGFPF</sequence>
<evidence type="ECO:0000256" key="1">
    <source>
        <dbReference type="SAM" id="Phobius"/>
    </source>
</evidence>
<keyword evidence="1" id="KW-0472">Membrane</keyword>
<reference evidence="2 3" key="1">
    <citation type="submission" date="2020-12" db="EMBL/GenBank/DDBJ databases">
        <title>FDA dAtabase for Regulatory Grade micrObial Sequences (FDA-ARGOS): Supporting development and validation of Infectious Disease Dx tests.</title>
        <authorList>
            <person name="Nelson B."/>
            <person name="Plummer A."/>
            <person name="Tallon L."/>
            <person name="Sadzewicz L."/>
            <person name="Zhao X."/>
            <person name="Boylan J."/>
            <person name="Ott S."/>
            <person name="Bowen H."/>
            <person name="Vavikolanu K."/>
            <person name="Mehta A."/>
            <person name="Aluvathingal J."/>
            <person name="Nadendla S."/>
            <person name="Myers T."/>
            <person name="Yan Y."/>
            <person name="Sichtig H."/>
        </authorList>
    </citation>
    <scope>NUCLEOTIDE SEQUENCE [LARGE SCALE GENOMIC DNA]</scope>
    <source>
        <strain evidence="2 3">FDAARGOS_1049</strain>
        <plasmid evidence="2 3">unnamed</plasmid>
    </source>
</reference>
<gene>
    <name evidence="2" type="ORF">I6I06_28740</name>
</gene>
<keyword evidence="3" id="KW-1185">Reference proteome</keyword>
<geneLocation type="plasmid" evidence="2 3">
    <name>unnamed</name>
</geneLocation>
<accession>A0A7T4TC83</accession>
<keyword evidence="2" id="KW-0614">Plasmid</keyword>
<keyword evidence="1" id="KW-1133">Transmembrane helix</keyword>
<feature type="transmembrane region" description="Helical" evidence="1">
    <location>
        <begin position="21"/>
        <end position="39"/>
    </location>
</feature>
<dbReference type="AlphaFoldDB" id="A0A7T4TC83"/>
<evidence type="ECO:0000313" key="2">
    <source>
        <dbReference type="EMBL" id="QQC67967.1"/>
    </source>
</evidence>
<dbReference type="Proteomes" id="UP000595610">
    <property type="component" value="Plasmid unnamed"/>
</dbReference>
<protein>
    <submittedName>
        <fullName evidence="2">Uncharacterized protein</fullName>
    </submittedName>
</protein>
<dbReference type="KEGG" id="pgis:I6I06_28740"/>
<dbReference type="EMBL" id="CP066077">
    <property type="protein sequence ID" value="QQC67967.1"/>
    <property type="molecule type" value="Genomic_DNA"/>
</dbReference>
<proteinExistence type="predicted"/>
<evidence type="ECO:0000313" key="3">
    <source>
        <dbReference type="Proteomes" id="UP000595610"/>
    </source>
</evidence>
<dbReference type="RefSeq" id="WP_157004282.1">
    <property type="nucleotide sequence ID" value="NZ_CP066077.1"/>
</dbReference>
<name>A0A7T4TC83_9BURK</name>